<keyword evidence="4 11" id="KW-0812">Transmembrane</keyword>
<evidence type="ECO:0000256" key="6">
    <source>
        <dbReference type="ARBA" id="ARBA00022737"/>
    </source>
</evidence>
<keyword evidence="5" id="KW-0732">Signal</keyword>
<dbReference type="InterPro" id="IPR035897">
    <property type="entry name" value="Toll_tir_struct_dom_sf"/>
</dbReference>
<evidence type="ECO:0000259" key="12">
    <source>
        <dbReference type="PROSITE" id="PS50104"/>
    </source>
</evidence>
<dbReference type="GeneID" id="111102464"/>
<dbReference type="SUPFAM" id="SSF52200">
    <property type="entry name" value="Toll/Interleukin receptor TIR domain"/>
    <property type="match status" value="1"/>
</dbReference>
<feature type="domain" description="TIR" evidence="12">
    <location>
        <begin position="448"/>
        <end position="589"/>
    </location>
</feature>
<keyword evidence="8 11" id="KW-0472">Membrane</keyword>
<dbReference type="GO" id="GO:0038023">
    <property type="term" value="F:signaling receptor activity"/>
    <property type="evidence" value="ECO:0007669"/>
    <property type="project" value="TreeGrafter"/>
</dbReference>
<evidence type="ECO:0000313" key="13">
    <source>
        <dbReference type="Proteomes" id="UP000694844"/>
    </source>
</evidence>
<evidence type="ECO:0000256" key="10">
    <source>
        <dbReference type="ARBA" id="ARBA00023180"/>
    </source>
</evidence>
<comment type="subcellular location">
    <subcellularLocation>
        <location evidence="1">Membrane</location>
        <topology evidence="1">Single-pass membrane protein</topology>
    </subcellularLocation>
</comment>
<dbReference type="PANTHER" id="PTHR24365">
    <property type="entry name" value="TOLL-LIKE RECEPTOR"/>
    <property type="match status" value="1"/>
</dbReference>
<dbReference type="KEGG" id="cvn:111102464"/>
<dbReference type="PRINTS" id="PR00019">
    <property type="entry name" value="LEURICHRPT"/>
</dbReference>
<organism evidence="13 14">
    <name type="scientific">Crassostrea virginica</name>
    <name type="common">Eastern oyster</name>
    <dbReference type="NCBI Taxonomy" id="6565"/>
    <lineage>
        <taxon>Eukaryota</taxon>
        <taxon>Metazoa</taxon>
        <taxon>Spiralia</taxon>
        <taxon>Lophotrochozoa</taxon>
        <taxon>Mollusca</taxon>
        <taxon>Bivalvia</taxon>
        <taxon>Autobranchia</taxon>
        <taxon>Pteriomorphia</taxon>
        <taxon>Ostreida</taxon>
        <taxon>Ostreoidea</taxon>
        <taxon>Ostreidae</taxon>
        <taxon>Crassostrea</taxon>
    </lineage>
</organism>
<dbReference type="Pfam" id="PF13676">
    <property type="entry name" value="TIR_2"/>
    <property type="match status" value="1"/>
</dbReference>
<evidence type="ECO:0000256" key="9">
    <source>
        <dbReference type="ARBA" id="ARBA00023170"/>
    </source>
</evidence>
<evidence type="ECO:0000256" key="7">
    <source>
        <dbReference type="ARBA" id="ARBA00022989"/>
    </source>
</evidence>
<accession>A0A8B8ALJ3</accession>
<dbReference type="InterPro" id="IPR001611">
    <property type="entry name" value="Leu-rich_rpt"/>
</dbReference>
<evidence type="ECO:0000256" key="3">
    <source>
        <dbReference type="ARBA" id="ARBA00022614"/>
    </source>
</evidence>
<evidence type="ECO:0000313" key="14">
    <source>
        <dbReference type="RefSeq" id="XP_022290924.1"/>
    </source>
</evidence>
<dbReference type="SUPFAM" id="SSF52058">
    <property type="entry name" value="L domain-like"/>
    <property type="match status" value="1"/>
</dbReference>
<dbReference type="GO" id="GO:0007165">
    <property type="term" value="P:signal transduction"/>
    <property type="evidence" value="ECO:0007669"/>
    <property type="project" value="InterPro"/>
</dbReference>
<keyword evidence="3" id="KW-0433">Leucine-rich repeat</keyword>
<gene>
    <name evidence="14" type="primary">LOC111102464</name>
</gene>
<evidence type="ECO:0000256" key="5">
    <source>
        <dbReference type="ARBA" id="ARBA00022729"/>
    </source>
</evidence>
<dbReference type="PROSITE" id="PS50104">
    <property type="entry name" value="TIR"/>
    <property type="match status" value="1"/>
</dbReference>
<keyword evidence="13" id="KW-1185">Reference proteome</keyword>
<dbReference type="Gene3D" id="3.80.10.10">
    <property type="entry name" value="Ribonuclease Inhibitor"/>
    <property type="match status" value="2"/>
</dbReference>
<dbReference type="Pfam" id="PF13855">
    <property type="entry name" value="LRR_8"/>
    <property type="match status" value="2"/>
</dbReference>
<dbReference type="SMART" id="SM00255">
    <property type="entry name" value="TIR"/>
    <property type="match status" value="1"/>
</dbReference>
<comment type="similarity">
    <text evidence="2">Belongs to the Toll-like receptor family.</text>
</comment>
<feature type="transmembrane region" description="Helical" evidence="11">
    <location>
        <begin position="393"/>
        <end position="416"/>
    </location>
</feature>
<keyword evidence="10" id="KW-0325">Glycoprotein</keyword>
<dbReference type="OrthoDB" id="6122780at2759"/>
<sequence length="591" mass="67928">MGFASLPNITFNLNQTKIASLDLNGINCATGIGALIKLPHLTNIQMTSLKKLSLASNRLELFEPGVISALPKTLQILRLDKNKLTSGAYVLEYPTLSNLKILNMSYQFHPPKYPQSLIDSCHEKVDEDIKCDTVTHKLAYKEFSFNWSMPFPPKLETLYAQSSRLLIKDPKFSIHAPSLKHVFLQDNFLLSLGEPVLAKGNRLESLDISNNFCSHLSRRSIHGGEHLKSLNFSHNDLSQDLEEDKEGEIFKTFIRLEVLDISFNKISSLPRLLLRNSSNLMYINASNNRISSWIVNISHMPNLTFLDLSENKLSTLNINTRWEIQRSINMTVDLSGNALACTCENQEFLYWIQKNKYHFQNIEHYTCNTNDLFHFKSLDASLSKLQKRCTSYLGWYIGCAVAVAVSFSCIIGFILVKNKWKIRYMVYKTKQKLGLTAKGRHTSTCLQYEYDAFISYSGHELMFVLKEVIPRLEVNKNLKLLIKDRDALPGIPKVDNIMSSLQESKRTICIVSKKYLESKWRDYELNMAKVEGIKDRGTLDYVILVLLPEVYNGGYPHKIIDLVRKDCYIEYPMESCAYDDFWDRLARMIED</sequence>
<evidence type="ECO:0000256" key="4">
    <source>
        <dbReference type="ARBA" id="ARBA00022692"/>
    </source>
</evidence>
<dbReference type="AlphaFoldDB" id="A0A8B8ALJ3"/>
<dbReference type="InterPro" id="IPR032675">
    <property type="entry name" value="LRR_dom_sf"/>
</dbReference>
<dbReference type="Gene3D" id="3.40.50.10140">
    <property type="entry name" value="Toll/interleukin-1 receptor homology (TIR) domain"/>
    <property type="match status" value="1"/>
</dbReference>
<name>A0A8B8ALJ3_CRAVI</name>
<dbReference type="PROSITE" id="PS51450">
    <property type="entry name" value="LRR"/>
    <property type="match status" value="2"/>
</dbReference>
<dbReference type="PANTHER" id="PTHR24365:SF530">
    <property type="entry name" value="MSTPROX-RELATED"/>
    <property type="match status" value="1"/>
</dbReference>
<reference evidence="14" key="1">
    <citation type="submission" date="2025-08" db="UniProtKB">
        <authorList>
            <consortium name="RefSeq"/>
        </authorList>
    </citation>
    <scope>IDENTIFICATION</scope>
    <source>
        <tissue evidence="14">Whole sample</tissue>
    </source>
</reference>
<dbReference type="SMART" id="SM00369">
    <property type="entry name" value="LRR_TYP"/>
    <property type="match status" value="3"/>
</dbReference>
<keyword evidence="9" id="KW-0675">Receptor</keyword>
<dbReference type="Proteomes" id="UP000694844">
    <property type="component" value="Chromosome 7"/>
</dbReference>
<dbReference type="RefSeq" id="XP_022290924.1">
    <property type="nucleotide sequence ID" value="XM_022435216.1"/>
</dbReference>
<dbReference type="InterPro" id="IPR000157">
    <property type="entry name" value="TIR_dom"/>
</dbReference>
<dbReference type="GO" id="GO:0005886">
    <property type="term" value="C:plasma membrane"/>
    <property type="evidence" value="ECO:0007669"/>
    <property type="project" value="TreeGrafter"/>
</dbReference>
<evidence type="ECO:0000256" key="2">
    <source>
        <dbReference type="ARBA" id="ARBA00009634"/>
    </source>
</evidence>
<evidence type="ECO:0000256" key="1">
    <source>
        <dbReference type="ARBA" id="ARBA00004167"/>
    </source>
</evidence>
<proteinExistence type="inferred from homology"/>
<keyword evidence="6" id="KW-0677">Repeat</keyword>
<keyword evidence="7 11" id="KW-1133">Transmembrane helix</keyword>
<dbReference type="InterPro" id="IPR003591">
    <property type="entry name" value="Leu-rich_rpt_typical-subtyp"/>
</dbReference>
<protein>
    <submittedName>
        <fullName evidence="14">Toll-like receptor 2</fullName>
    </submittedName>
</protein>
<evidence type="ECO:0000256" key="8">
    <source>
        <dbReference type="ARBA" id="ARBA00023136"/>
    </source>
</evidence>
<evidence type="ECO:0000256" key="11">
    <source>
        <dbReference type="SAM" id="Phobius"/>
    </source>
</evidence>